<proteinExistence type="predicted"/>
<dbReference type="EnsemblMetazoa" id="CPIJ009775-RA">
    <property type="protein sequence ID" value="CPIJ009775-PA"/>
    <property type="gene ID" value="CPIJ009775"/>
</dbReference>
<evidence type="ECO:0000313" key="4">
    <source>
        <dbReference type="Proteomes" id="UP000002320"/>
    </source>
</evidence>
<gene>
    <name evidence="3" type="primary">6042177</name>
    <name evidence="2" type="ORF">CpipJ_CPIJ009775</name>
</gene>
<organism>
    <name type="scientific">Culex quinquefasciatus</name>
    <name type="common">Southern house mosquito</name>
    <name type="synonym">Culex pungens</name>
    <dbReference type="NCBI Taxonomy" id="7176"/>
    <lineage>
        <taxon>Eukaryota</taxon>
        <taxon>Metazoa</taxon>
        <taxon>Ecdysozoa</taxon>
        <taxon>Arthropoda</taxon>
        <taxon>Hexapoda</taxon>
        <taxon>Insecta</taxon>
        <taxon>Pterygota</taxon>
        <taxon>Neoptera</taxon>
        <taxon>Endopterygota</taxon>
        <taxon>Diptera</taxon>
        <taxon>Nematocera</taxon>
        <taxon>Culicoidea</taxon>
        <taxon>Culicidae</taxon>
        <taxon>Culicinae</taxon>
        <taxon>Culicini</taxon>
        <taxon>Culex</taxon>
        <taxon>Culex</taxon>
    </lineage>
</organism>
<dbReference type="OrthoDB" id="431068at2759"/>
<reference evidence="3" key="2">
    <citation type="submission" date="2021-02" db="UniProtKB">
        <authorList>
            <consortium name="EnsemblMetazoa"/>
        </authorList>
    </citation>
    <scope>IDENTIFICATION</scope>
    <source>
        <strain evidence="3">JHB</strain>
    </source>
</reference>
<evidence type="ECO:0000256" key="1">
    <source>
        <dbReference type="SAM" id="MobiDB-lite"/>
    </source>
</evidence>
<dbReference type="VEuPathDB" id="VectorBase:CQUJHB002637"/>
<dbReference type="Proteomes" id="UP000002320">
    <property type="component" value="Unassembled WGS sequence"/>
</dbReference>
<dbReference type="KEGG" id="cqu:CpipJ_CPIJ009775"/>
<dbReference type="STRING" id="7176.B0WRI9"/>
<dbReference type="InParanoid" id="B0WRI9"/>
<feature type="region of interest" description="Disordered" evidence="1">
    <location>
        <begin position="44"/>
        <end position="69"/>
    </location>
</feature>
<protein>
    <submittedName>
        <fullName evidence="2 3">Uncharacterized protein</fullName>
    </submittedName>
</protein>
<dbReference type="HOGENOM" id="CLU_2322669_0_0_1"/>
<name>B0WRI9_CULQU</name>
<evidence type="ECO:0000313" key="2">
    <source>
        <dbReference type="EMBL" id="EDS33387.1"/>
    </source>
</evidence>
<dbReference type="VEuPathDB" id="VectorBase:CPIJ009775"/>
<keyword evidence="4" id="KW-1185">Reference proteome</keyword>
<dbReference type="AlphaFoldDB" id="B0WRI9"/>
<dbReference type="EMBL" id="DS232056">
    <property type="protein sequence ID" value="EDS33387.1"/>
    <property type="molecule type" value="Genomic_DNA"/>
</dbReference>
<sequence>MLVPGHVVSLYVATSGYNGAALGSDEKEVVLLIYVIIDVQTNNVSTTRDGDDDDDDGSTPAGADSPRFLICGSRGAGVAASAADPDDAMRRGFDSRLIH</sequence>
<evidence type="ECO:0000313" key="3">
    <source>
        <dbReference type="EnsemblMetazoa" id="CPIJ009775-PA"/>
    </source>
</evidence>
<reference evidence="2" key="1">
    <citation type="submission" date="2007-03" db="EMBL/GenBank/DDBJ databases">
        <title>Annotation of Culex pipiens quinquefasciatus.</title>
        <authorList>
            <consortium name="The Broad Institute Genome Sequencing Platform"/>
            <person name="Atkinson P.W."/>
            <person name="Hemingway J."/>
            <person name="Christensen B.M."/>
            <person name="Higgs S."/>
            <person name="Kodira C."/>
            <person name="Hannick L."/>
            <person name="Megy K."/>
            <person name="O'Leary S."/>
            <person name="Pearson M."/>
            <person name="Haas B.J."/>
            <person name="Mauceli E."/>
            <person name="Wortman J.R."/>
            <person name="Lee N.H."/>
            <person name="Guigo R."/>
            <person name="Stanke M."/>
            <person name="Alvarado L."/>
            <person name="Amedeo P."/>
            <person name="Antoine C.H."/>
            <person name="Arensburger P."/>
            <person name="Bidwell S.L."/>
            <person name="Crawford M."/>
            <person name="Camaro F."/>
            <person name="Devon K."/>
            <person name="Engels R."/>
            <person name="Hammond M."/>
            <person name="Howarth C."/>
            <person name="Koehrsen M."/>
            <person name="Lawson D."/>
            <person name="Montgomery P."/>
            <person name="Nene V."/>
            <person name="Nusbaum C."/>
            <person name="Puiu D."/>
            <person name="Romero-Severson J."/>
            <person name="Severson D.W."/>
            <person name="Shumway M."/>
            <person name="Sisk P."/>
            <person name="Stolte C."/>
            <person name="Zeng Q."/>
            <person name="Eisenstadt E."/>
            <person name="Fraser-Liggett C."/>
            <person name="Strausberg R."/>
            <person name="Galagan J."/>
            <person name="Birren B."/>
            <person name="Collins F.H."/>
        </authorList>
    </citation>
    <scope>NUCLEOTIDE SEQUENCE [LARGE SCALE GENOMIC DNA]</scope>
    <source>
        <strain evidence="2">JHB</strain>
    </source>
</reference>
<accession>B0WRI9</accession>